<dbReference type="PATRIC" id="fig|1195236.3.peg.1181"/>
<accession>S0FXG5</accession>
<dbReference type="AlphaFoldDB" id="S0FXG5"/>
<keyword evidence="1" id="KW-0472">Membrane</keyword>
<dbReference type="STRING" id="1195236.CTER_0890"/>
<reference evidence="2 3" key="1">
    <citation type="journal article" date="2013" name="Genome Announc.">
        <title>Draft Genome Sequence of the Cellulolytic, Mesophilic, Anaerobic Bacterium Clostridium termitidis Strain CT1112 (DSM 5398).</title>
        <authorList>
            <person name="Lal S."/>
            <person name="Ramachandran U."/>
            <person name="Zhang X."/>
            <person name="Munir R."/>
            <person name="Sparling R."/>
            <person name="Levin D.B."/>
        </authorList>
    </citation>
    <scope>NUCLEOTIDE SEQUENCE [LARGE SCALE GENOMIC DNA]</scope>
    <source>
        <strain evidence="2 3">CT1112</strain>
    </source>
</reference>
<dbReference type="RefSeq" id="WP_004624186.1">
    <property type="nucleotide sequence ID" value="NZ_AORV01000021.1"/>
</dbReference>
<proteinExistence type="predicted"/>
<name>S0FXG5_RUMCE</name>
<protein>
    <submittedName>
        <fullName evidence="2">Uncharacterized protein</fullName>
    </submittedName>
</protein>
<keyword evidence="1" id="KW-0812">Transmembrane</keyword>
<gene>
    <name evidence="2" type="ORF">CTER_0890</name>
</gene>
<dbReference type="EMBL" id="AORV01000021">
    <property type="protein sequence ID" value="EMS73273.1"/>
    <property type="molecule type" value="Genomic_DNA"/>
</dbReference>
<keyword evidence="1" id="KW-1133">Transmembrane helix</keyword>
<evidence type="ECO:0000313" key="3">
    <source>
        <dbReference type="Proteomes" id="UP000014155"/>
    </source>
</evidence>
<evidence type="ECO:0000313" key="2">
    <source>
        <dbReference type="EMBL" id="EMS73273.1"/>
    </source>
</evidence>
<feature type="transmembrane region" description="Helical" evidence="1">
    <location>
        <begin position="7"/>
        <end position="25"/>
    </location>
</feature>
<sequence>MDNKFKKLITVIVMIFLFIIALRIVGWVLSLILPVAIIGVIGYIVFRLINKGSARKY</sequence>
<feature type="transmembrane region" description="Helical" evidence="1">
    <location>
        <begin position="31"/>
        <end position="49"/>
    </location>
</feature>
<comment type="caution">
    <text evidence="2">The sequence shown here is derived from an EMBL/GenBank/DDBJ whole genome shotgun (WGS) entry which is preliminary data.</text>
</comment>
<keyword evidence="3" id="KW-1185">Reference proteome</keyword>
<dbReference type="Proteomes" id="UP000014155">
    <property type="component" value="Unassembled WGS sequence"/>
</dbReference>
<organism evidence="2 3">
    <name type="scientific">Ruminiclostridium cellobioparum subsp. termitidis CT1112</name>
    <dbReference type="NCBI Taxonomy" id="1195236"/>
    <lineage>
        <taxon>Bacteria</taxon>
        <taxon>Bacillati</taxon>
        <taxon>Bacillota</taxon>
        <taxon>Clostridia</taxon>
        <taxon>Eubacteriales</taxon>
        <taxon>Oscillospiraceae</taxon>
        <taxon>Ruminiclostridium</taxon>
    </lineage>
</organism>
<evidence type="ECO:0000256" key="1">
    <source>
        <dbReference type="SAM" id="Phobius"/>
    </source>
</evidence>